<keyword evidence="1" id="KW-1133">Transmembrane helix</keyword>
<dbReference type="EMBL" id="SJOP01000010">
    <property type="protein sequence ID" value="TCC06829.1"/>
    <property type="molecule type" value="Genomic_DNA"/>
</dbReference>
<organism evidence="2 3">
    <name type="scientific">Kosakonia quasisacchari</name>
    <dbReference type="NCBI Taxonomy" id="2529380"/>
    <lineage>
        <taxon>Bacteria</taxon>
        <taxon>Pseudomonadati</taxon>
        <taxon>Pseudomonadota</taxon>
        <taxon>Gammaproteobacteria</taxon>
        <taxon>Enterobacterales</taxon>
        <taxon>Enterobacteriaceae</taxon>
        <taxon>Kosakonia</taxon>
    </lineage>
</organism>
<protein>
    <submittedName>
        <fullName evidence="2">Uncharacterized protein</fullName>
    </submittedName>
</protein>
<evidence type="ECO:0000313" key="3">
    <source>
        <dbReference type="Proteomes" id="UP000291793"/>
    </source>
</evidence>
<dbReference type="Proteomes" id="UP000291793">
    <property type="component" value="Unassembled WGS sequence"/>
</dbReference>
<evidence type="ECO:0000256" key="1">
    <source>
        <dbReference type="SAM" id="Phobius"/>
    </source>
</evidence>
<dbReference type="RefSeq" id="WP_131409974.1">
    <property type="nucleotide sequence ID" value="NZ_SJOP01000010.1"/>
</dbReference>
<keyword evidence="1" id="KW-0472">Membrane</keyword>
<dbReference type="OrthoDB" id="6504753at2"/>
<evidence type="ECO:0000313" key="2">
    <source>
        <dbReference type="EMBL" id="TCC06829.1"/>
    </source>
</evidence>
<dbReference type="AlphaFoldDB" id="A0A4R0HGI2"/>
<keyword evidence="3" id="KW-1185">Reference proteome</keyword>
<keyword evidence="1" id="KW-0812">Transmembrane</keyword>
<proteinExistence type="predicted"/>
<reference evidence="2 3" key="1">
    <citation type="submission" date="2019-02" db="EMBL/GenBank/DDBJ databases">
        <title>The draft genome of Kosakonia quasisacchari strain WCHKQ120001.</title>
        <authorList>
            <person name="Wang C."/>
            <person name="Feng Y."/>
            <person name="Zong Z."/>
        </authorList>
    </citation>
    <scope>NUCLEOTIDE SEQUENCE [LARGE SCALE GENOMIC DNA]</scope>
    <source>
        <strain evidence="2 3">WCHKQ120001</strain>
    </source>
</reference>
<feature type="transmembrane region" description="Helical" evidence="1">
    <location>
        <begin position="31"/>
        <end position="53"/>
    </location>
</feature>
<gene>
    <name evidence="2" type="ORF">E0L21_12635</name>
</gene>
<name>A0A4R0HGI2_9ENTR</name>
<sequence length="171" mass="19186">MEKKSNADTERTWPVEDNPFWLHVEMQVQKWGAIALIAIVIAGLCGLFSQGWLSKKTATSADQRLTVEYDRFGRLQSDLDMQITANATADNRITFTLGGDFMHDFEIRTLQPQPLNMYSRSGELVLEYARPAADKPLTVWLGLTPLGVGNSTQRISVNNATPVTLTQFIWP</sequence>
<comment type="caution">
    <text evidence="2">The sequence shown here is derived from an EMBL/GenBank/DDBJ whole genome shotgun (WGS) entry which is preliminary data.</text>
</comment>
<accession>A0A4R0HGI2</accession>